<dbReference type="AlphaFoldDB" id="A0AA97FCI4"/>
<evidence type="ECO:0000259" key="4">
    <source>
        <dbReference type="PROSITE" id="PS50887"/>
    </source>
</evidence>
<dbReference type="FunFam" id="3.30.70.270:FF:000001">
    <property type="entry name" value="Diguanylate cyclase domain protein"/>
    <property type="match status" value="1"/>
</dbReference>
<dbReference type="SMART" id="SM00267">
    <property type="entry name" value="GGDEF"/>
    <property type="match status" value="1"/>
</dbReference>
<dbReference type="InterPro" id="IPR029787">
    <property type="entry name" value="Nucleotide_cyclase"/>
</dbReference>
<dbReference type="SMART" id="SM00052">
    <property type="entry name" value="EAL"/>
    <property type="match status" value="1"/>
</dbReference>
<dbReference type="EMBL" id="CP136594">
    <property type="protein sequence ID" value="WOE76540.1"/>
    <property type="molecule type" value="Genomic_DNA"/>
</dbReference>
<name>A0AA97FCI4_9SPHN</name>
<dbReference type="GO" id="GO:0003824">
    <property type="term" value="F:catalytic activity"/>
    <property type="evidence" value="ECO:0007669"/>
    <property type="project" value="UniProtKB-ARBA"/>
</dbReference>
<dbReference type="RefSeq" id="WP_317084322.1">
    <property type="nucleotide sequence ID" value="NZ_CP136594.1"/>
</dbReference>
<dbReference type="InterPro" id="IPR000160">
    <property type="entry name" value="GGDEF_dom"/>
</dbReference>
<dbReference type="CDD" id="cd01948">
    <property type="entry name" value="EAL"/>
    <property type="match status" value="1"/>
</dbReference>
<dbReference type="Proteomes" id="UP001302429">
    <property type="component" value="Chromosome"/>
</dbReference>
<gene>
    <name evidence="5" type="ORF">RB602_07445</name>
</gene>
<evidence type="ECO:0000313" key="6">
    <source>
        <dbReference type="Proteomes" id="UP001302429"/>
    </source>
</evidence>
<evidence type="ECO:0000259" key="3">
    <source>
        <dbReference type="PROSITE" id="PS50883"/>
    </source>
</evidence>
<feature type="domain" description="GGDEF" evidence="4">
    <location>
        <begin position="133"/>
        <end position="267"/>
    </location>
</feature>
<dbReference type="KEGG" id="acoa:RB602_07445"/>
<reference evidence="5 6" key="1">
    <citation type="submission" date="2023-10" db="EMBL/GenBank/DDBJ databases">
        <title>Complete genome sequence of a Sphingomonadaceae bacterium.</title>
        <authorList>
            <person name="Yan C."/>
        </authorList>
    </citation>
    <scope>NUCLEOTIDE SEQUENCE [LARGE SCALE GENOMIC DNA]</scope>
    <source>
        <strain evidence="5 6">SCSIO 66989</strain>
    </source>
</reference>
<dbReference type="InterPro" id="IPR043128">
    <property type="entry name" value="Rev_trsase/Diguanyl_cyclase"/>
</dbReference>
<dbReference type="InterPro" id="IPR001633">
    <property type="entry name" value="EAL_dom"/>
</dbReference>
<dbReference type="Pfam" id="PF00563">
    <property type="entry name" value="EAL"/>
    <property type="match status" value="1"/>
</dbReference>
<keyword evidence="2" id="KW-0812">Transmembrane</keyword>
<accession>A0AA97FCI4</accession>
<keyword evidence="2" id="KW-0472">Membrane</keyword>
<dbReference type="Gene3D" id="3.20.20.450">
    <property type="entry name" value="EAL domain"/>
    <property type="match status" value="1"/>
</dbReference>
<dbReference type="NCBIfam" id="TIGR00254">
    <property type="entry name" value="GGDEF"/>
    <property type="match status" value="1"/>
</dbReference>
<evidence type="ECO:0000256" key="2">
    <source>
        <dbReference type="SAM" id="Phobius"/>
    </source>
</evidence>
<dbReference type="SUPFAM" id="SSF55073">
    <property type="entry name" value="Nucleotide cyclase"/>
    <property type="match status" value="1"/>
</dbReference>
<evidence type="ECO:0000256" key="1">
    <source>
        <dbReference type="SAM" id="MobiDB-lite"/>
    </source>
</evidence>
<dbReference type="Pfam" id="PF00990">
    <property type="entry name" value="GGDEF"/>
    <property type="match status" value="1"/>
</dbReference>
<feature type="region of interest" description="Disordered" evidence="1">
    <location>
        <begin position="533"/>
        <end position="555"/>
    </location>
</feature>
<evidence type="ECO:0000313" key="5">
    <source>
        <dbReference type="EMBL" id="WOE76540.1"/>
    </source>
</evidence>
<proteinExistence type="predicted"/>
<sequence>MVRNWTKSASEWVHKSLFKGAYVDFVAAGVITAAILQFVGTGGSAMSAWARALNGIGDGPDNILASATLLNIAIILLGWRRYNDLRKEILEHRKAEAEAKALAITDPLTNCLNRRSINERTADLIAEADKRDMAVAFLMLDLDHFKTINDIHGHQAGDLVLQTVANRLGAVIPPRALLSRLGGDEFAIAFIFDGKNRSAVERVAEDVIEEVAKPIDGPAGELAISTSIGISAANHYEETAESLMRRADMAMYHSKKQGRNQFAWFESSMQTEIQTQNMIEKGLRTGIPAGEFIPYYEQQIDLESGKLVGFEVLARWNSSALGLVSPDIFIPIAEECGLISDLSESIMRRALTDALDWDSELILSVNISPIQLRDPWLSQKILKLLTETGYPAERLELEITESALFENIALAQSIIGSLKNQGVKIALDDFGTGYSSLSHLRALPFDRIKIDRSFVTTMDENSESAAIVEAIAQLGQNLRLPITAEGAESVEVVNRLRALGCGKVQGYHYGQPLSVEQTRWMLARANLLPNEKGALNSGSASDSAEQQPAAESASR</sequence>
<dbReference type="InterPro" id="IPR035919">
    <property type="entry name" value="EAL_sf"/>
</dbReference>
<feature type="domain" description="EAL" evidence="3">
    <location>
        <begin position="276"/>
        <end position="526"/>
    </location>
</feature>
<dbReference type="PANTHER" id="PTHR44757">
    <property type="entry name" value="DIGUANYLATE CYCLASE DGCP"/>
    <property type="match status" value="1"/>
</dbReference>
<dbReference type="SUPFAM" id="SSF141868">
    <property type="entry name" value="EAL domain-like"/>
    <property type="match status" value="1"/>
</dbReference>
<dbReference type="PANTHER" id="PTHR44757:SF2">
    <property type="entry name" value="BIOFILM ARCHITECTURE MAINTENANCE PROTEIN MBAA"/>
    <property type="match status" value="1"/>
</dbReference>
<feature type="transmembrane region" description="Helical" evidence="2">
    <location>
        <begin position="21"/>
        <end position="43"/>
    </location>
</feature>
<dbReference type="PROSITE" id="PS50887">
    <property type="entry name" value="GGDEF"/>
    <property type="match status" value="1"/>
</dbReference>
<dbReference type="Gene3D" id="3.30.70.270">
    <property type="match status" value="1"/>
</dbReference>
<dbReference type="InterPro" id="IPR052155">
    <property type="entry name" value="Biofilm_reg_signaling"/>
</dbReference>
<keyword evidence="2" id="KW-1133">Transmembrane helix</keyword>
<protein>
    <submittedName>
        <fullName evidence="5">EAL domain-containing protein</fullName>
    </submittedName>
</protein>
<organism evidence="5 6">
    <name type="scientific">Alterisphingorhabdus coralli</name>
    <dbReference type="NCBI Taxonomy" id="3071408"/>
    <lineage>
        <taxon>Bacteria</taxon>
        <taxon>Pseudomonadati</taxon>
        <taxon>Pseudomonadota</taxon>
        <taxon>Alphaproteobacteria</taxon>
        <taxon>Sphingomonadales</taxon>
        <taxon>Sphingomonadaceae</taxon>
        <taxon>Alterisphingorhabdus (ex Yan et al. 2024)</taxon>
    </lineage>
</organism>
<dbReference type="PROSITE" id="PS50883">
    <property type="entry name" value="EAL"/>
    <property type="match status" value="1"/>
</dbReference>
<feature type="compositionally biased region" description="Low complexity" evidence="1">
    <location>
        <begin position="539"/>
        <end position="555"/>
    </location>
</feature>
<keyword evidence="6" id="KW-1185">Reference proteome</keyword>
<dbReference type="CDD" id="cd01949">
    <property type="entry name" value="GGDEF"/>
    <property type="match status" value="1"/>
</dbReference>